<evidence type="ECO:0000313" key="6">
    <source>
        <dbReference type="Proteomes" id="UP000016587"/>
    </source>
</evidence>
<feature type="domain" description="Outer membrane lipoprotein BamD-like" evidence="4">
    <location>
        <begin position="39"/>
        <end position="209"/>
    </location>
</feature>
<dbReference type="CDD" id="cd15830">
    <property type="entry name" value="BamD"/>
    <property type="match status" value="1"/>
</dbReference>
<dbReference type="KEGG" id="dgg:DGI_2520"/>
<keyword evidence="1" id="KW-0732">Signal</keyword>
<evidence type="ECO:0000256" key="1">
    <source>
        <dbReference type="ARBA" id="ARBA00022729"/>
    </source>
</evidence>
<dbReference type="Gene3D" id="1.25.40.10">
    <property type="entry name" value="Tetratricopeptide repeat domain"/>
    <property type="match status" value="1"/>
</dbReference>
<dbReference type="Pfam" id="PF13525">
    <property type="entry name" value="YfiO"/>
    <property type="match status" value="1"/>
</dbReference>
<keyword evidence="6" id="KW-1185">Reference proteome</keyword>
<evidence type="ECO:0000256" key="2">
    <source>
        <dbReference type="ARBA" id="ARBA00023136"/>
    </source>
</evidence>
<dbReference type="SUPFAM" id="SSF48452">
    <property type="entry name" value="TPR-like"/>
    <property type="match status" value="1"/>
</dbReference>
<dbReference type="STRING" id="1121448.DGI_2520"/>
<dbReference type="PATRIC" id="fig|1121448.10.peg.2471"/>
<dbReference type="OrthoDB" id="9781894at2"/>
<dbReference type="RefSeq" id="WP_021761256.1">
    <property type="nucleotide sequence ID" value="NC_022444.1"/>
</dbReference>
<evidence type="ECO:0000256" key="3">
    <source>
        <dbReference type="ARBA" id="ARBA00023237"/>
    </source>
</evidence>
<keyword evidence="5" id="KW-0449">Lipoprotein</keyword>
<reference evidence="6" key="2">
    <citation type="submission" date="2013-07" db="EMBL/GenBank/DDBJ databases">
        <authorList>
            <person name="Morais-Silva F.O."/>
            <person name="Rezende A.M."/>
            <person name="Pimentel C."/>
            <person name="Resende D.M."/>
            <person name="Santos C.I."/>
            <person name="Clemente C."/>
            <person name="de Oliveira L.M."/>
            <person name="da Silva S.M."/>
            <person name="Costa D.A."/>
            <person name="Varela-Raposo A."/>
            <person name="Horacio E.C.A."/>
            <person name="Matos M."/>
            <person name="Flores O."/>
            <person name="Ruiz J.C."/>
            <person name="Rodrigues-Pousada C."/>
        </authorList>
    </citation>
    <scope>NUCLEOTIDE SEQUENCE [LARGE SCALE GENOMIC DNA]</scope>
    <source>
        <strain evidence="6">ATCC 19364 / DSM 1382 / NCIMB 9332 / VKM B-1759</strain>
    </source>
</reference>
<dbReference type="AlphaFoldDB" id="T2GDR1"/>
<dbReference type="InterPro" id="IPR017689">
    <property type="entry name" value="BamD"/>
</dbReference>
<reference evidence="5 6" key="1">
    <citation type="journal article" date="2013" name="J. Bacteriol.">
        <title>Roles of HynAB and Ech, the only two hydrogenases found in the model sulfate reducer Desulfovibrio gigas.</title>
        <authorList>
            <person name="Morais-Silva F.O."/>
            <person name="Santos C.I."/>
            <person name="Rodrigues R."/>
            <person name="Pereira I.A."/>
            <person name="Rodrigues-Pousada C."/>
        </authorList>
    </citation>
    <scope>NUCLEOTIDE SEQUENCE [LARGE SCALE GENOMIC DNA]</scope>
    <source>
        <strain evidence="6">ATCC 19364 / DSM 1382 / NCIMB 9332 / VKM B-1759</strain>
    </source>
</reference>
<dbReference type="EMBL" id="CP006585">
    <property type="protein sequence ID" value="AGW14256.1"/>
    <property type="molecule type" value="Genomic_DNA"/>
</dbReference>
<proteinExistence type="inferred from homology"/>
<gene>
    <name evidence="5" type="ORF">DGI_2520</name>
</gene>
<sequence length="250" mass="29018">MRHPVLRLRAALFALVVLAGVSGLAGCGIIDTLYLPVSEDTAQELWEAGTDAMNATDYYTAAVCFTKLKDRFPFSPYTVKAELALADAYFLDKEYLEAMGAYLEFENLHPRHSEIPYVLFQIGRSGLSTFTSIDLPQQPVAEGMEYLERLVEQHPDSPYAQEAVKLIAECREILCKRELFVADFYFRTEQYGGAWRRYQFVMENFKEQGELVEYAKLQSELSYLRFQQSQSEKFRRKEQGHWKDEYFSWL</sequence>
<dbReference type="InterPro" id="IPR039565">
    <property type="entry name" value="BamD-like"/>
</dbReference>
<accession>T2GDR1</accession>
<organism evidence="5 6">
    <name type="scientific">Megalodesulfovibrio gigas (strain ATCC 19364 / DSM 1382 / NCIMB 9332 / VKM B-1759)</name>
    <name type="common">Desulfovibrio gigas</name>
    <dbReference type="NCBI Taxonomy" id="1121448"/>
    <lineage>
        <taxon>Bacteria</taxon>
        <taxon>Pseudomonadati</taxon>
        <taxon>Thermodesulfobacteriota</taxon>
        <taxon>Desulfovibrionia</taxon>
        <taxon>Desulfovibrionales</taxon>
        <taxon>Desulfovibrionaceae</taxon>
        <taxon>Megalodesulfovibrio</taxon>
    </lineage>
</organism>
<protein>
    <submittedName>
        <fullName evidence="5">Putative lipoprotein</fullName>
    </submittedName>
</protein>
<keyword evidence="3" id="KW-0998">Cell outer membrane</keyword>
<evidence type="ECO:0000259" key="4">
    <source>
        <dbReference type="Pfam" id="PF13525"/>
    </source>
</evidence>
<dbReference type="HAMAP" id="MF_00922">
    <property type="entry name" value="OM_assembly_BamD"/>
    <property type="match status" value="1"/>
</dbReference>
<dbReference type="HOGENOM" id="CLU_065982_2_0_7"/>
<dbReference type="eggNOG" id="COG4105">
    <property type="taxonomic scope" value="Bacteria"/>
</dbReference>
<dbReference type="PROSITE" id="PS51257">
    <property type="entry name" value="PROKAR_LIPOPROTEIN"/>
    <property type="match status" value="1"/>
</dbReference>
<dbReference type="InterPro" id="IPR011990">
    <property type="entry name" value="TPR-like_helical_dom_sf"/>
</dbReference>
<dbReference type="NCBIfam" id="TIGR03302">
    <property type="entry name" value="OM_YfiO"/>
    <property type="match status" value="1"/>
</dbReference>
<keyword evidence="2" id="KW-0472">Membrane</keyword>
<evidence type="ECO:0000313" key="5">
    <source>
        <dbReference type="EMBL" id="AGW14256.1"/>
    </source>
</evidence>
<name>T2GDR1_MEGG1</name>
<dbReference type="Proteomes" id="UP000016587">
    <property type="component" value="Chromosome"/>
</dbReference>